<evidence type="ECO:0000313" key="6">
    <source>
        <dbReference type="EMBL" id="ANE52053.1"/>
    </source>
</evidence>
<reference evidence="7" key="1">
    <citation type="submission" date="2015-01" db="EMBL/GenBank/DDBJ databases">
        <title>Flavisolibacter sp./LCS9/ whole genome sequencing.</title>
        <authorList>
            <person name="Kim M.K."/>
            <person name="Srinivasan S."/>
            <person name="Lee J.-J."/>
        </authorList>
    </citation>
    <scope>NUCLEOTIDE SEQUENCE [LARGE SCALE GENOMIC DNA]</scope>
    <source>
        <strain evidence="7">LCS9</strain>
    </source>
</reference>
<evidence type="ECO:0000256" key="1">
    <source>
        <dbReference type="ARBA" id="ARBA00004370"/>
    </source>
</evidence>
<keyword evidence="3" id="KW-0732">Signal</keyword>
<gene>
    <name evidence="6" type="ORF">SY85_17685</name>
</gene>
<dbReference type="Proteomes" id="UP000077177">
    <property type="component" value="Chromosome"/>
</dbReference>
<dbReference type="STRING" id="1492898.SY85_17685"/>
<dbReference type="Pfam" id="PF00144">
    <property type="entry name" value="Beta-lactamase"/>
    <property type="match status" value="1"/>
</dbReference>
<evidence type="ECO:0000256" key="3">
    <source>
        <dbReference type="SAM" id="SignalP"/>
    </source>
</evidence>
<keyword evidence="2" id="KW-0472">Membrane</keyword>
<evidence type="ECO:0000313" key="7">
    <source>
        <dbReference type="Proteomes" id="UP000077177"/>
    </source>
</evidence>
<dbReference type="PANTHER" id="PTHR46825:SF11">
    <property type="entry name" value="PENICILLIN-BINDING PROTEIN 4"/>
    <property type="match status" value="1"/>
</dbReference>
<dbReference type="Gene3D" id="3.40.710.10">
    <property type="entry name" value="DD-peptidase/beta-lactamase superfamily"/>
    <property type="match status" value="1"/>
</dbReference>
<evidence type="ECO:0000259" key="5">
    <source>
        <dbReference type="Pfam" id="PF11954"/>
    </source>
</evidence>
<name>A0A172TZ34_9BACT</name>
<evidence type="ECO:0000256" key="2">
    <source>
        <dbReference type="ARBA" id="ARBA00023136"/>
    </source>
</evidence>
<dbReference type="Pfam" id="PF11954">
    <property type="entry name" value="DUF3471"/>
    <property type="match status" value="1"/>
</dbReference>
<dbReference type="SUPFAM" id="SSF56601">
    <property type="entry name" value="beta-lactamase/transpeptidase-like"/>
    <property type="match status" value="1"/>
</dbReference>
<feature type="chain" id="PRO_5008001424" evidence="3">
    <location>
        <begin position="23"/>
        <end position="439"/>
    </location>
</feature>
<proteinExistence type="predicted"/>
<reference evidence="6 7" key="2">
    <citation type="journal article" date="2016" name="Int. J. Syst. Evol. Microbiol.">
        <title>Flavisolibacter tropicus sp. nov., isolated from tropical soil.</title>
        <authorList>
            <person name="Lee J.J."/>
            <person name="Kang M.S."/>
            <person name="Kim G.S."/>
            <person name="Lee C.S."/>
            <person name="Lim S."/>
            <person name="Lee J."/>
            <person name="Roh S.H."/>
            <person name="Kang H."/>
            <person name="Ha J.M."/>
            <person name="Bae S."/>
            <person name="Jung H.Y."/>
            <person name="Kim M.K."/>
        </authorList>
    </citation>
    <scope>NUCLEOTIDE SEQUENCE [LARGE SCALE GENOMIC DNA]</scope>
    <source>
        <strain evidence="6 7">LCS9</strain>
    </source>
</reference>
<organism evidence="6 7">
    <name type="scientific">Flavisolibacter tropicus</name>
    <dbReference type="NCBI Taxonomy" id="1492898"/>
    <lineage>
        <taxon>Bacteria</taxon>
        <taxon>Pseudomonadati</taxon>
        <taxon>Bacteroidota</taxon>
        <taxon>Chitinophagia</taxon>
        <taxon>Chitinophagales</taxon>
        <taxon>Chitinophagaceae</taxon>
        <taxon>Flavisolibacter</taxon>
    </lineage>
</organism>
<sequence length="439" mass="48069">MVNQQMRNTLVALLLLPTLTKAQTIAQNADALLTAYSDQHKFSGTVLIAKEGKVVFEKAYGYADQKAGRLNTTTTEFRVGSLTKMFTSTLILKLAQTSKLSLTDPVSKYVKGITGGDSIKLIHLLTHTSGINGNIETEVSTLEQFVANFKTQSLKFTPGSQFEYNNFNYILLSYIAQKVTGVPYAKLLQTEVINKAGMIHSGLDKADRASKVKALGYTTNPETALWQEVDDKNVALAAGAGALYSTAGDLYKWSQALSLHKLLPDSMWTKAMQPFVNGYGMGWMNSNAYGHTQIGHTGSIPGFIANFMKFPKEDITVILLSNYQDVDGNQLSKDLAAVAFGEPFKLPVKKQAVALSADVLNKLVGEYRLPNGFSITVSVDGNKLYALAAGDPTRIELTPESETRFFLKGPETEVQFLEENGAKYMFVNMQGGMKFEKAK</sequence>
<comment type="subcellular location">
    <subcellularLocation>
        <location evidence="1">Membrane</location>
    </subcellularLocation>
</comment>
<evidence type="ECO:0000259" key="4">
    <source>
        <dbReference type="Pfam" id="PF00144"/>
    </source>
</evidence>
<keyword evidence="7" id="KW-1185">Reference proteome</keyword>
<feature type="domain" description="Beta-lactamase-related" evidence="4">
    <location>
        <begin position="30"/>
        <end position="326"/>
    </location>
</feature>
<dbReference type="KEGG" id="fla:SY85_17685"/>
<dbReference type="PANTHER" id="PTHR46825">
    <property type="entry name" value="D-ALANYL-D-ALANINE-CARBOXYPEPTIDASE/ENDOPEPTIDASE AMPH"/>
    <property type="match status" value="1"/>
</dbReference>
<feature type="domain" description="Peptidase S12 Pab87-related C-terminal" evidence="5">
    <location>
        <begin position="350"/>
        <end position="421"/>
    </location>
</feature>
<feature type="signal peptide" evidence="3">
    <location>
        <begin position="1"/>
        <end position="22"/>
    </location>
</feature>
<dbReference type="EMBL" id="CP011390">
    <property type="protein sequence ID" value="ANE52053.1"/>
    <property type="molecule type" value="Genomic_DNA"/>
</dbReference>
<protein>
    <submittedName>
        <fullName evidence="6">Uncharacterized protein</fullName>
    </submittedName>
</protein>
<dbReference type="InterPro" id="IPR021860">
    <property type="entry name" value="Peptidase_S12_Pab87-rel_C"/>
</dbReference>
<dbReference type="InterPro" id="IPR012338">
    <property type="entry name" value="Beta-lactam/transpept-like"/>
</dbReference>
<dbReference type="InterPro" id="IPR001466">
    <property type="entry name" value="Beta-lactam-related"/>
</dbReference>
<dbReference type="AlphaFoldDB" id="A0A172TZ34"/>
<dbReference type="InterPro" id="IPR050491">
    <property type="entry name" value="AmpC-like"/>
</dbReference>
<accession>A0A172TZ34</accession>
<dbReference type="GO" id="GO:0016020">
    <property type="term" value="C:membrane"/>
    <property type="evidence" value="ECO:0007669"/>
    <property type="project" value="UniProtKB-SubCell"/>
</dbReference>